<dbReference type="KEGG" id="tvd:SG34_021555"/>
<protein>
    <submittedName>
        <fullName evidence="2">Polysaccharide pyruvyl transferase family protein</fullName>
    </submittedName>
</protein>
<dbReference type="EMBL" id="CP059733">
    <property type="protein sequence ID" value="WDE03932.1"/>
    <property type="molecule type" value="Genomic_DNA"/>
</dbReference>
<keyword evidence="3" id="KW-1185">Reference proteome</keyword>
<gene>
    <name evidence="2" type="ORF">SG34_021555</name>
</gene>
<reference evidence="2 3" key="1">
    <citation type="journal article" date="2015" name="Genome Announc.">
        <title>Draft Genome Sequences of Marine Isolates of Thalassomonas viridans and Thalassomonas actiniarum.</title>
        <authorList>
            <person name="Olonade I."/>
            <person name="van Zyl L.J."/>
            <person name="Trindade M."/>
        </authorList>
    </citation>
    <scope>NUCLEOTIDE SEQUENCE [LARGE SCALE GENOMIC DNA]</scope>
    <source>
        <strain evidence="2 3">XOM25</strain>
    </source>
</reference>
<evidence type="ECO:0000313" key="3">
    <source>
        <dbReference type="Proteomes" id="UP000032352"/>
    </source>
</evidence>
<reference evidence="2 3" key="2">
    <citation type="journal article" date="2022" name="Mar. Drugs">
        <title>Bioassay-Guided Fractionation Leads to the Detection of Cholic Acid Generated by the Rare Thalassomonas sp.</title>
        <authorList>
            <person name="Pheiffer F."/>
            <person name="Schneider Y.K."/>
            <person name="Hansen E.H."/>
            <person name="Andersen J.H."/>
            <person name="Isaksson J."/>
            <person name="Busche T."/>
            <person name="R C."/>
            <person name="Kalinowski J."/>
            <person name="Zyl L.V."/>
            <person name="Trindade M."/>
        </authorList>
    </citation>
    <scope>NUCLEOTIDE SEQUENCE [LARGE SCALE GENOMIC DNA]</scope>
    <source>
        <strain evidence="2 3">XOM25</strain>
    </source>
</reference>
<name>A0AAE9Z2C5_9GAMM</name>
<dbReference type="Proteomes" id="UP000032352">
    <property type="component" value="Chromosome"/>
</dbReference>
<dbReference type="PANTHER" id="PTHR36836:SF1">
    <property type="entry name" value="COLANIC ACID BIOSYNTHESIS PROTEIN WCAK"/>
    <property type="match status" value="1"/>
</dbReference>
<dbReference type="GO" id="GO:0016740">
    <property type="term" value="F:transferase activity"/>
    <property type="evidence" value="ECO:0007669"/>
    <property type="project" value="UniProtKB-KW"/>
</dbReference>
<organism evidence="2 3">
    <name type="scientific">Thalassomonas viridans</name>
    <dbReference type="NCBI Taxonomy" id="137584"/>
    <lineage>
        <taxon>Bacteria</taxon>
        <taxon>Pseudomonadati</taxon>
        <taxon>Pseudomonadota</taxon>
        <taxon>Gammaproteobacteria</taxon>
        <taxon>Alteromonadales</taxon>
        <taxon>Colwelliaceae</taxon>
        <taxon>Thalassomonas</taxon>
    </lineage>
</organism>
<dbReference type="InterPro" id="IPR007345">
    <property type="entry name" value="Polysacch_pyruvyl_Trfase"/>
</dbReference>
<feature type="domain" description="Polysaccharide pyruvyl transferase" evidence="1">
    <location>
        <begin position="20"/>
        <end position="301"/>
    </location>
</feature>
<accession>A0AAE9Z2C5</accession>
<keyword evidence="2" id="KW-0808">Transferase</keyword>
<evidence type="ECO:0000259" key="1">
    <source>
        <dbReference type="Pfam" id="PF04230"/>
    </source>
</evidence>
<proteinExistence type="predicted"/>
<dbReference type="AlphaFoldDB" id="A0AAE9Z2C5"/>
<dbReference type="RefSeq" id="WP_044836580.1">
    <property type="nucleotide sequence ID" value="NZ_CP059733.1"/>
</dbReference>
<dbReference type="PANTHER" id="PTHR36836">
    <property type="entry name" value="COLANIC ACID BIOSYNTHESIS PROTEIN WCAK"/>
    <property type="match status" value="1"/>
</dbReference>
<dbReference type="Pfam" id="PF04230">
    <property type="entry name" value="PS_pyruv_trans"/>
    <property type="match status" value="1"/>
</dbReference>
<sequence>MKLKKRKNILFVRHFGVISNLGDKLISKATEEYLQEFCQGESVNYRTASFIPYTQFGKSNLVNLIKGFFFGIRQAFKADRIVVIGGNLVIPNNTKFSLCFFYYFILAKVFSVKFSTFGLGVSDSKGKRTWRNKLYQKALAGSDYIGVRDEHSVQALDKILTQREASENVHLSHDCAFLFRKKYFSNTGLNGATAVIPINYFSATCNENVISLSESEYIDFHIKLLTELKGNDLNPFLLCTDNGDVAFAEEINKSLNLKIYSPQEVDTLFQQLDSVDVIAARMHGIIASLLSGNYVLGLNWQHKVKSLSEKECLSFSCVDFDEENITRLIDELMSPHRGRITEENIEQLSDELNEELSKLIHL</sequence>
<evidence type="ECO:0000313" key="2">
    <source>
        <dbReference type="EMBL" id="WDE03932.1"/>
    </source>
</evidence>